<dbReference type="EMBL" id="CP067089">
    <property type="protein sequence ID" value="QQO08479.1"/>
    <property type="molecule type" value="Genomic_DNA"/>
</dbReference>
<protein>
    <submittedName>
        <fullName evidence="6">ABC transporter substrate-binding protein</fullName>
    </submittedName>
</protein>
<evidence type="ECO:0000313" key="6">
    <source>
        <dbReference type="EMBL" id="QQO08479.1"/>
    </source>
</evidence>
<evidence type="ECO:0000256" key="2">
    <source>
        <dbReference type="ARBA" id="ARBA00008520"/>
    </source>
</evidence>
<dbReference type="PANTHER" id="PTHR43649:SF34">
    <property type="entry name" value="ABC TRANSPORTER PERIPLASMIC-BINDING PROTEIN YCJN-RELATED"/>
    <property type="match status" value="1"/>
</dbReference>
<dbReference type="GO" id="GO:0042597">
    <property type="term" value="C:periplasmic space"/>
    <property type="evidence" value="ECO:0007669"/>
    <property type="project" value="UniProtKB-SubCell"/>
</dbReference>
<evidence type="ECO:0000256" key="3">
    <source>
        <dbReference type="ARBA" id="ARBA00022448"/>
    </source>
</evidence>
<reference evidence="6" key="1">
    <citation type="submission" date="2021-01" db="EMBL/GenBank/DDBJ databases">
        <title>Description of Breznakiella homolactica.</title>
        <authorList>
            <person name="Song Y."/>
            <person name="Brune A."/>
        </authorList>
    </citation>
    <scope>NUCLEOTIDE SEQUENCE</scope>
    <source>
        <strain evidence="6">RmG30</strain>
    </source>
</reference>
<name>A0A7T8B8D7_9SPIR</name>
<dbReference type="InterPro" id="IPR050490">
    <property type="entry name" value="Bact_solute-bd_prot1"/>
</dbReference>
<sequence length="415" mass="45934">MNSRNIFSLALIGILALSAFTGCGNSGSSSSGKKAGSNVTVQIFQSKVEIVDQLEAMAKEYTELTGVKVEVLGASGDNYMDTLVGKLTSGQGPTIFNVSPGGRLERLHSYLYDLSGQPYISDIADNQALVYDGKILGVPYSVEGYGLIYNKKLVDPSRMTDFNSFRSYAASLKASGVDPVQMSDKAYFLVGHILNVPFAMQDNYLDYIAKLNKGEVKMAATPEFQEWARFMEVIRANTANPMGVTYDDQIANFATGKTAMIHQGNWVWGMFADYGVTFDMSIAPLPLMGNDKLSVGMPNAWCINKDRSQEEITEALKFFEWFFTSERGHHYIANEFNFIPALKSVPVSGLDPLSTVVHEYTRSGKTLPWTYRDWPEGLINTHILPTAQKFFSDTSMTGQRFLEELDKAWVEGAAK</sequence>
<gene>
    <name evidence="6" type="ORF">JFL75_16300</name>
</gene>
<dbReference type="InterPro" id="IPR006059">
    <property type="entry name" value="SBP"/>
</dbReference>
<dbReference type="PROSITE" id="PS51257">
    <property type="entry name" value="PROKAR_LIPOPROTEIN"/>
    <property type="match status" value="1"/>
</dbReference>
<evidence type="ECO:0000256" key="5">
    <source>
        <dbReference type="SAM" id="SignalP"/>
    </source>
</evidence>
<keyword evidence="4 5" id="KW-0732">Signal</keyword>
<comment type="similarity">
    <text evidence="2">Belongs to the bacterial solute-binding protein 1 family.</text>
</comment>
<dbReference type="RefSeq" id="WP_215625785.1">
    <property type="nucleotide sequence ID" value="NZ_CP067089.2"/>
</dbReference>
<evidence type="ECO:0000256" key="4">
    <source>
        <dbReference type="ARBA" id="ARBA00022729"/>
    </source>
</evidence>
<dbReference type="KEGG" id="bhc:JFL75_16300"/>
<keyword evidence="3" id="KW-0813">Transport</keyword>
<organism evidence="6 7">
    <name type="scientific">Breznakiella homolactica</name>
    <dbReference type="NCBI Taxonomy" id="2798577"/>
    <lineage>
        <taxon>Bacteria</taxon>
        <taxon>Pseudomonadati</taxon>
        <taxon>Spirochaetota</taxon>
        <taxon>Spirochaetia</taxon>
        <taxon>Spirochaetales</taxon>
        <taxon>Breznakiellaceae</taxon>
        <taxon>Breznakiella</taxon>
    </lineage>
</organism>
<evidence type="ECO:0000313" key="7">
    <source>
        <dbReference type="Proteomes" id="UP000595917"/>
    </source>
</evidence>
<keyword evidence="7" id="KW-1185">Reference proteome</keyword>
<dbReference type="SUPFAM" id="SSF53850">
    <property type="entry name" value="Periplasmic binding protein-like II"/>
    <property type="match status" value="1"/>
</dbReference>
<proteinExistence type="inferred from homology"/>
<dbReference type="PANTHER" id="PTHR43649">
    <property type="entry name" value="ARABINOSE-BINDING PROTEIN-RELATED"/>
    <property type="match status" value="1"/>
</dbReference>
<dbReference type="AlphaFoldDB" id="A0A7T8B8D7"/>
<comment type="subcellular location">
    <subcellularLocation>
        <location evidence="1">Periplasm</location>
    </subcellularLocation>
</comment>
<evidence type="ECO:0000256" key="1">
    <source>
        <dbReference type="ARBA" id="ARBA00004418"/>
    </source>
</evidence>
<dbReference type="Gene3D" id="3.40.190.10">
    <property type="entry name" value="Periplasmic binding protein-like II"/>
    <property type="match status" value="2"/>
</dbReference>
<dbReference type="Pfam" id="PF13416">
    <property type="entry name" value="SBP_bac_8"/>
    <property type="match status" value="1"/>
</dbReference>
<feature type="chain" id="PRO_5030566839" evidence="5">
    <location>
        <begin position="22"/>
        <end position="415"/>
    </location>
</feature>
<accession>A0A7T8B8D7</accession>
<feature type="signal peptide" evidence="5">
    <location>
        <begin position="1"/>
        <end position="21"/>
    </location>
</feature>
<dbReference type="Proteomes" id="UP000595917">
    <property type="component" value="Chromosome"/>
</dbReference>